<dbReference type="STRING" id="390241.SAMN04488023_13121"/>
<sequence>MKKGKLVNNELFTDYKAVAHAADLIERQVIDADRIEVIPVGADKRAYAKEIEETVEYFSEKRLHDRTRILVNREGLYDMLPEGLFHRPPRGSSGMDEEGMIKDIRERRDEEKQARLFFSPFDAELNHARIITELYENQLDKKTTYTSLNQIFEYGWKEFSLLNKEQSIIWMHLLPEIQQKRNDIDFASKVLTALFNLSISIIPNNNISKPLPIADGLQMQLGKSALGIDTIIGKDFIPENESLSINIGPSSPHELISFMPGEKNREILDMAISYLIPMDTEIDIDLITAADYQESILSDDGENVFLGYTVFL</sequence>
<dbReference type="Proteomes" id="UP000199572">
    <property type="component" value="Unassembled WGS sequence"/>
</dbReference>
<protein>
    <submittedName>
        <fullName evidence="1">Type VI secretion, VasB, ImpH, VC_A0111</fullName>
    </submittedName>
</protein>
<dbReference type="InterPro" id="IPR010732">
    <property type="entry name" value="T6SS_TssG-like"/>
</dbReference>
<evidence type="ECO:0000313" key="2">
    <source>
        <dbReference type="Proteomes" id="UP000199572"/>
    </source>
</evidence>
<keyword evidence="2" id="KW-1185">Reference proteome</keyword>
<reference evidence="2" key="1">
    <citation type="submission" date="2016-10" db="EMBL/GenBank/DDBJ databases">
        <authorList>
            <person name="Varghese N."/>
            <person name="Submissions S."/>
        </authorList>
    </citation>
    <scope>NUCLEOTIDE SEQUENCE [LARGE SCALE GENOMIC DNA]</scope>
    <source>
        <strain evidence="2">DSM 18610</strain>
    </source>
</reference>
<proteinExistence type="predicted"/>
<dbReference type="AlphaFoldDB" id="A0A1H9UHN5"/>
<dbReference type="RefSeq" id="WP_090887332.1">
    <property type="nucleotide sequence ID" value="NZ_FOGG01000031.1"/>
</dbReference>
<accession>A0A1H9UHN5</accession>
<dbReference type="EMBL" id="FOGG01000031">
    <property type="protein sequence ID" value="SES09060.1"/>
    <property type="molecule type" value="Genomic_DNA"/>
</dbReference>
<organism evidence="1 2">
    <name type="scientific">Pedobacter rhizosphaerae</name>
    <dbReference type="NCBI Taxonomy" id="390241"/>
    <lineage>
        <taxon>Bacteria</taxon>
        <taxon>Pseudomonadati</taxon>
        <taxon>Bacteroidota</taxon>
        <taxon>Sphingobacteriia</taxon>
        <taxon>Sphingobacteriales</taxon>
        <taxon>Sphingobacteriaceae</taxon>
        <taxon>Pedobacter</taxon>
    </lineage>
</organism>
<evidence type="ECO:0000313" key="1">
    <source>
        <dbReference type="EMBL" id="SES09060.1"/>
    </source>
</evidence>
<gene>
    <name evidence="1" type="ORF">SAMN04488023_13121</name>
</gene>
<name>A0A1H9UHN5_9SPHI</name>
<dbReference type="Pfam" id="PF06996">
    <property type="entry name" value="T6SS_TssG"/>
    <property type="match status" value="1"/>
</dbReference>
<dbReference type="OrthoDB" id="1411058at2"/>